<comment type="similarity">
    <text evidence="1">Belongs to the N(4)/N(6)-methyltransferase family.</text>
</comment>
<evidence type="ECO:0000256" key="2">
    <source>
        <dbReference type="ARBA" id="ARBA00011900"/>
    </source>
</evidence>
<keyword evidence="4 9" id="KW-0808">Transferase</keyword>
<dbReference type="InterPro" id="IPR002941">
    <property type="entry name" value="DNA_methylase_N4/N6"/>
</dbReference>
<evidence type="ECO:0000256" key="5">
    <source>
        <dbReference type="ARBA" id="ARBA00022691"/>
    </source>
</evidence>
<dbReference type="Proteomes" id="UP001385389">
    <property type="component" value="Chromosome"/>
</dbReference>
<protein>
    <recommendedName>
        <fullName evidence="2">site-specific DNA-methyltransferase (adenine-specific)</fullName>
        <ecNumber evidence="2">2.1.1.72</ecNumber>
    </recommendedName>
</protein>
<dbReference type="InterPro" id="IPR029063">
    <property type="entry name" value="SAM-dependent_MTases_sf"/>
</dbReference>
<keyword evidence="3 9" id="KW-0489">Methyltransferase</keyword>
<evidence type="ECO:0000313" key="10">
    <source>
        <dbReference type="Proteomes" id="UP001385389"/>
    </source>
</evidence>
<evidence type="ECO:0000256" key="1">
    <source>
        <dbReference type="ARBA" id="ARBA00006594"/>
    </source>
</evidence>
<dbReference type="Gene3D" id="3.40.50.150">
    <property type="entry name" value="Vaccinia Virus protein VP39"/>
    <property type="match status" value="1"/>
</dbReference>
<feature type="compositionally biased region" description="Basic and acidic residues" evidence="7">
    <location>
        <begin position="154"/>
        <end position="169"/>
    </location>
</feature>
<organism evidence="9 10">
    <name type="scientific">Pseudodesulfovibrio methanolicus</name>
    <dbReference type="NCBI Taxonomy" id="3126690"/>
    <lineage>
        <taxon>Bacteria</taxon>
        <taxon>Pseudomonadati</taxon>
        <taxon>Thermodesulfobacteriota</taxon>
        <taxon>Desulfovibrionia</taxon>
        <taxon>Desulfovibrionales</taxon>
        <taxon>Desulfovibrionaceae</taxon>
    </lineage>
</organism>
<dbReference type="PRINTS" id="PR00506">
    <property type="entry name" value="D21N6MTFRASE"/>
</dbReference>
<feature type="region of interest" description="Disordered" evidence="7">
    <location>
        <begin position="154"/>
        <end position="174"/>
    </location>
</feature>
<accession>A0ABZ2ISP7</accession>
<dbReference type="RefSeq" id="WP_338667390.1">
    <property type="nucleotide sequence ID" value="NZ_CP146609.1"/>
</dbReference>
<reference evidence="9 10" key="1">
    <citation type="submission" date="2024-03" db="EMBL/GenBank/DDBJ databases">
        <title>Phenotype and Genome Characterization of a Sulfate-Reducing Bacterium Pseudodesulfovibrio sp. strain 5S69, isolated from Petroleum Reservoir in Tatarstan (Russia).</title>
        <authorList>
            <person name="Bidzhieva S.K."/>
            <person name="Kadnikov V."/>
            <person name="Tourova T.P."/>
            <person name="Samigullina S.R."/>
            <person name="Sokolova D.S."/>
            <person name="Poltaraus A.B."/>
            <person name="Avtukh A.N."/>
            <person name="Tereshina V.M."/>
            <person name="Mardanov A.V."/>
            <person name="Nazina T.N."/>
        </authorList>
    </citation>
    <scope>NUCLEOTIDE SEQUENCE [LARGE SCALE GENOMIC DNA]</scope>
    <source>
        <strain evidence="9 10">5S69</strain>
    </source>
</reference>
<dbReference type="InterPro" id="IPR002052">
    <property type="entry name" value="DNA_methylase_N6_adenine_CS"/>
</dbReference>
<name>A0ABZ2ISP7_9BACT</name>
<evidence type="ECO:0000256" key="3">
    <source>
        <dbReference type="ARBA" id="ARBA00022603"/>
    </source>
</evidence>
<dbReference type="Pfam" id="PF01555">
    <property type="entry name" value="N6_N4_Mtase"/>
    <property type="match status" value="1"/>
</dbReference>
<keyword evidence="5" id="KW-0949">S-adenosyl-L-methionine</keyword>
<comment type="catalytic activity">
    <reaction evidence="6">
        <text>a 2'-deoxyadenosine in DNA + S-adenosyl-L-methionine = an N(6)-methyl-2'-deoxyadenosine in DNA + S-adenosyl-L-homocysteine + H(+)</text>
        <dbReference type="Rhea" id="RHEA:15197"/>
        <dbReference type="Rhea" id="RHEA-COMP:12418"/>
        <dbReference type="Rhea" id="RHEA-COMP:12419"/>
        <dbReference type="ChEBI" id="CHEBI:15378"/>
        <dbReference type="ChEBI" id="CHEBI:57856"/>
        <dbReference type="ChEBI" id="CHEBI:59789"/>
        <dbReference type="ChEBI" id="CHEBI:90615"/>
        <dbReference type="ChEBI" id="CHEBI:90616"/>
        <dbReference type="EC" id="2.1.1.72"/>
    </reaction>
</comment>
<evidence type="ECO:0000256" key="7">
    <source>
        <dbReference type="SAM" id="MobiDB-lite"/>
    </source>
</evidence>
<evidence type="ECO:0000256" key="6">
    <source>
        <dbReference type="ARBA" id="ARBA00047942"/>
    </source>
</evidence>
<keyword evidence="10" id="KW-1185">Reference proteome</keyword>
<feature type="domain" description="DNA methylase N-4/N-6" evidence="8">
    <location>
        <begin position="40"/>
        <end position="225"/>
    </location>
</feature>
<dbReference type="SUPFAM" id="SSF53335">
    <property type="entry name" value="S-adenosyl-L-methionine-dependent methyltransferases"/>
    <property type="match status" value="1"/>
</dbReference>
<dbReference type="EC" id="2.1.1.72" evidence="2"/>
<dbReference type="InterPro" id="IPR002295">
    <property type="entry name" value="N4/N6-MTase_EcoPI_Mod-like"/>
</dbReference>
<evidence type="ECO:0000256" key="4">
    <source>
        <dbReference type="ARBA" id="ARBA00022679"/>
    </source>
</evidence>
<evidence type="ECO:0000313" key="9">
    <source>
        <dbReference type="EMBL" id="WWX21725.1"/>
    </source>
</evidence>
<dbReference type="GO" id="GO:0032259">
    <property type="term" value="P:methylation"/>
    <property type="evidence" value="ECO:0007669"/>
    <property type="project" value="UniProtKB-KW"/>
</dbReference>
<dbReference type="GO" id="GO:0008168">
    <property type="term" value="F:methyltransferase activity"/>
    <property type="evidence" value="ECO:0007669"/>
    <property type="project" value="UniProtKB-KW"/>
</dbReference>
<gene>
    <name evidence="9" type="ORF">V8V93_14925</name>
</gene>
<evidence type="ECO:0000259" key="8">
    <source>
        <dbReference type="Pfam" id="PF01555"/>
    </source>
</evidence>
<proteinExistence type="inferred from homology"/>
<dbReference type="EMBL" id="CP146609">
    <property type="protein sequence ID" value="WWX21725.1"/>
    <property type="molecule type" value="Genomic_DNA"/>
</dbReference>
<sequence>MKDLRKQDYLGVTSSSEDGDIHNNDAYLFLGNCPAHRYEAIITDPPYAIGIAGKDWDCKELQIDVLAYQFHRVLKPGGNVFVFCSDFQFGTWYRELSRYFTKLRKYAWCKPDSVGYNKGMFQESFELGLHACSDDSYFDMGNYYKNHTVTGKTSGKERIMPDPDEEWTKGKGSKALHPTQKSLKVIKDLVTALSKEGDTILDPFSGTGTLGVAAKQLGRKFEMVEYGFRNHIAAWDRILGKQV</sequence>
<dbReference type="PROSITE" id="PS00092">
    <property type="entry name" value="N6_MTASE"/>
    <property type="match status" value="1"/>
</dbReference>